<keyword evidence="4" id="KW-1185">Reference proteome</keyword>
<dbReference type="EMBL" id="QQZY01000001">
    <property type="protein sequence ID" value="RDI76032.1"/>
    <property type="molecule type" value="Genomic_DNA"/>
</dbReference>
<keyword evidence="1" id="KW-0812">Transmembrane</keyword>
<comment type="caution">
    <text evidence="3">The sequence shown here is derived from an EMBL/GenBank/DDBJ whole genome shotgun (WGS) entry which is preliminary data.</text>
</comment>
<feature type="domain" description="LysM" evidence="2">
    <location>
        <begin position="51"/>
        <end position="95"/>
    </location>
</feature>
<protein>
    <submittedName>
        <fullName evidence="3">LysM domain</fullName>
    </submittedName>
</protein>
<evidence type="ECO:0000313" key="4">
    <source>
        <dbReference type="Proteomes" id="UP000254134"/>
    </source>
</evidence>
<accession>A0A7M2Z299</accession>
<dbReference type="SMART" id="SM00257">
    <property type="entry name" value="LysM"/>
    <property type="match status" value="1"/>
</dbReference>
<sequence>MTSRATVARVAAPAAFLLAVTVAVLLVRSGLRAGERPAGSSGAVVAPAGGQTVSVRAGDTLERIAARHGTSVAELLRLNPGIDPIGLRAGRRIRVK</sequence>
<gene>
    <name evidence="3" type="ORF">Gocc_0451</name>
</gene>
<evidence type="ECO:0000256" key="1">
    <source>
        <dbReference type="SAM" id="Phobius"/>
    </source>
</evidence>
<dbReference type="CDD" id="cd00118">
    <property type="entry name" value="LysM"/>
    <property type="match status" value="1"/>
</dbReference>
<keyword evidence="1" id="KW-1133">Transmembrane helix</keyword>
<feature type="transmembrane region" description="Helical" evidence="1">
    <location>
        <begin position="6"/>
        <end position="27"/>
    </location>
</feature>
<reference evidence="3 4" key="1">
    <citation type="submission" date="2018-07" db="EMBL/GenBank/DDBJ databases">
        <title>High-quality-draft genome sequence of Gaiella occulta.</title>
        <authorList>
            <person name="Severino R."/>
            <person name="Froufe H.J.C."/>
            <person name="Rainey F.A."/>
            <person name="Barroso C."/>
            <person name="Albuquerque L."/>
            <person name="Lobo-Da-Cunha A."/>
            <person name="Da Costa M.S."/>
            <person name="Egas C."/>
        </authorList>
    </citation>
    <scope>NUCLEOTIDE SEQUENCE [LARGE SCALE GENOMIC DNA]</scope>
    <source>
        <strain evidence="3 4">F2-233</strain>
    </source>
</reference>
<proteinExistence type="predicted"/>
<dbReference type="SUPFAM" id="SSF54106">
    <property type="entry name" value="LysM domain"/>
    <property type="match status" value="1"/>
</dbReference>
<dbReference type="Gene3D" id="3.10.350.10">
    <property type="entry name" value="LysM domain"/>
    <property type="match status" value="1"/>
</dbReference>
<organism evidence="3 4">
    <name type="scientific">Gaiella occulta</name>
    <dbReference type="NCBI Taxonomy" id="1002870"/>
    <lineage>
        <taxon>Bacteria</taxon>
        <taxon>Bacillati</taxon>
        <taxon>Actinomycetota</taxon>
        <taxon>Thermoleophilia</taxon>
        <taxon>Gaiellales</taxon>
        <taxon>Gaiellaceae</taxon>
        <taxon>Gaiella</taxon>
    </lineage>
</organism>
<dbReference type="AlphaFoldDB" id="A0A7M2Z299"/>
<evidence type="ECO:0000259" key="2">
    <source>
        <dbReference type="PROSITE" id="PS51782"/>
    </source>
</evidence>
<dbReference type="Pfam" id="PF01476">
    <property type="entry name" value="LysM"/>
    <property type="match status" value="1"/>
</dbReference>
<dbReference type="InterPro" id="IPR036779">
    <property type="entry name" value="LysM_dom_sf"/>
</dbReference>
<name>A0A7M2Z299_9ACTN</name>
<dbReference type="Proteomes" id="UP000254134">
    <property type="component" value="Unassembled WGS sequence"/>
</dbReference>
<reference evidence="4" key="2">
    <citation type="journal article" date="2019" name="MicrobiologyOpen">
        <title>High-quality draft genome sequence of Gaiella occulta isolated from a 150 meter deep mineral water borehole and comparison with the genome sequences of other deep-branching lineages of the phylum Actinobacteria.</title>
        <authorList>
            <person name="Severino R."/>
            <person name="Froufe H.J.C."/>
            <person name="Barroso C."/>
            <person name="Albuquerque L."/>
            <person name="Lobo-da-Cunha A."/>
            <person name="da Costa M.S."/>
            <person name="Egas C."/>
        </authorList>
    </citation>
    <scope>NUCLEOTIDE SEQUENCE [LARGE SCALE GENOMIC DNA]</scope>
    <source>
        <strain evidence="4">F2-233</strain>
    </source>
</reference>
<dbReference type="InterPro" id="IPR018392">
    <property type="entry name" value="LysM"/>
</dbReference>
<dbReference type="PROSITE" id="PS51782">
    <property type="entry name" value="LYSM"/>
    <property type="match status" value="1"/>
</dbReference>
<keyword evidence="1" id="KW-0472">Membrane</keyword>
<evidence type="ECO:0000313" key="3">
    <source>
        <dbReference type="EMBL" id="RDI76032.1"/>
    </source>
</evidence>